<dbReference type="VEuPathDB" id="FungiDB:ASPTUDRAFT_421446"/>
<protein>
    <submittedName>
        <fullName evidence="2">Uncharacterized protein</fullName>
    </submittedName>
</protein>
<evidence type="ECO:0000256" key="1">
    <source>
        <dbReference type="SAM" id="MobiDB-lite"/>
    </source>
</evidence>
<keyword evidence="3" id="KW-1185">Reference proteome</keyword>
<dbReference type="EMBL" id="KV878181">
    <property type="protein sequence ID" value="OJI87751.1"/>
    <property type="molecule type" value="Genomic_DNA"/>
</dbReference>
<accession>A0A1L9NES1</accession>
<proteinExistence type="predicted"/>
<gene>
    <name evidence="2" type="ORF">ASPTUDRAFT_421446</name>
</gene>
<dbReference type="AlphaFoldDB" id="A0A1L9NES1"/>
<reference evidence="3" key="1">
    <citation type="journal article" date="2017" name="Genome Biol.">
        <title>Comparative genomics reveals high biological diversity and specific adaptations in the industrially and medically important fungal genus Aspergillus.</title>
        <authorList>
            <person name="de Vries R.P."/>
            <person name="Riley R."/>
            <person name="Wiebenga A."/>
            <person name="Aguilar-Osorio G."/>
            <person name="Amillis S."/>
            <person name="Uchima C.A."/>
            <person name="Anderluh G."/>
            <person name="Asadollahi M."/>
            <person name="Askin M."/>
            <person name="Barry K."/>
            <person name="Battaglia E."/>
            <person name="Bayram O."/>
            <person name="Benocci T."/>
            <person name="Braus-Stromeyer S.A."/>
            <person name="Caldana C."/>
            <person name="Canovas D."/>
            <person name="Cerqueira G.C."/>
            <person name="Chen F."/>
            <person name="Chen W."/>
            <person name="Choi C."/>
            <person name="Clum A."/>
            <person name="Dos Santos R.A."/>
            <person name="Damasio A.R."/>
            <person name="Diallinas G."/>
            <person name="Emri T."/>
            <person name="Fekete E."/>
            <person name="Flipphi M."/>
            <person name="Freyberg S."/>
            <person name="Gallo A."/>
            <person name="Gournas C."/>
            <person name="Habgood R."/>
            <person name="Hainaut M."/>
            <person name="Harispe M.L."/>
            <person name="Henrissat B."/>
            <person name="Hilden K.S."/>
            <person name="Hope R."/>
            <person name="Hossain A."/>
            <person name="Karabika E."/>
            <person name="Karaffa L."/>
            <person name="Karanyi Z."/>
            <person name="Krasevec N."/>
            <person name="Kuo A."/>
            <person name="Kusch H."/>
            <person name="LaButti K."/>
            <person name="Lagendijk E.L."/>
            <person name="Lapidus A."/>
            <person name="Levasseur A."/>
            <person name="Lindquist E."/>
            <person name="Lipzen A."/>
            <person name="Logrieco A.F."/>
            <person name="MacCabe A."/>
            <person name="Maekelae M.R."/>
            <person name="Malavazi I."/>
            <person name="Melin P."/>
            <person name="Meyer V."/>
            <person name="Mielnichuk N."/>
            <person name="Miskei M."/>
            <person name="Molnar A.P."/>
            <person name="Mule G."/>
            <person name="Ngan C.Y."/>
            <person name="Orejas M."/>
            <person name="Orosz E."/>
            <person name="Ouedraogo J.P."/>
            <person name="Overkamp K.M."/>
            <person name="Park H.-S."/>
            <person name="Perrone G."/>
            <person name="Piumi F."/>
            <person name="Punt P.J."/>
            <person name="Ram A.F."/>
            <person name="Ramon A."/>
            <person name="Rauscher S."/>
            <person name="Record E."/>
            <person name="Riano-Pachon D.M."/>
            <person name="Robert V."/>
            <person name="Roehrig J."/>
            <person name="Ruller R."/>
            <person name="Salamov A."/>
            <person name="Salih N.S."/>
            <person name="Samson R.A."/>
            <person name="Sandor E."/>
            <person name="Sanguinetti M."/>
            <person name="Schuetze T."/>
            <person name="Sepcic K."/>
            <person name="Shelest E."/>
            <person name="Sherlock G."/>
            <person name="Sophianopoulou V."/>
            <person name="Squina F.M."/>
            <person name="Sun H."/>
            <person name="Susca A."/>
            <person name="Todd R.B."/>
            <person name="Tsang A."/>
            <person name="Unkles S.E."/>
            <person name="van de Wiele N."/>
            <person name="van Rossen-Uffink D."/>
            <person name="Oliveira J.V."/>
            <person name="Vesth T.C."/>
            <person name="Visser J."/>
            <person name="Yu J.-H."/>
            <person name="Zhou M."/>
            <person name="Andersen M.R."/>
            <person name="Archer D.B."/>
            <person name="Baker S.E."/>
            <person name="Benoit I."/>
            <person name="Brakhage A.A."/>
            <person name="Braus G.H."/>
            <person name="Fischer R."/>
            <person name="Frisvad J.C."/>
            <person name="Goldman G.H."/>
            <person name="Houbraken J."/>
            <person name="Oakley B."/>
            <person name="Pocsi I."/>
            <person name="Scazzocchio C."/>
            <person name="Seiboth B."/>
            <person name="vanKuyk P.A."/>
            <person name="Wortman J."/>
            <person name="Dyer P.S."/>
            <person name="Grigoriev I.V."/>
        </authorList>
    </citation>
    <scope>NUCLEOTIDE SEQUENCE [LARGE SCALE GENOMIC DNA]</scope>
    <source>
        <strain evidence="3">CBS 134.48</strain>
    </source>
</reference>
<evidence type="ECO:0000313" key="2">
    <source>
        <dbReference type="EMBL" id="OJI87751.1"/>
    </source>
</evidence>
<sequence length="90" mass="10554">MATYGGPGRYRDSRLGRESIRSSQMGRASDRIHHRAESPLVEEWMSGLRRLTHWRNDRPAIREMCTSRVLYFLAGVAPHLHCQLEYPRLF</sequence>
<evidence type="ECO:0000313" key="3">
    <source>
        <dbReference type="Proteomes" id="UP000184304"/>
    </source>
</evidence>
<feature type="region of interest" description="Disordered" evidence="1">
    <location>
        <begin position="1"/>
        <end position="33"/>
    </location>
</feature>
<name>A0A1L9NES1_ASPTC</name>
<dbReference type="Proteomes" id="UP000184304">
    <property type="component" value="Unassembled WGS sequence"/>
</dbReference>
<feature type="compositionally biased region" description="Basic and acidic residues" evidence="1">
    <location>
        <begin position="9"/>
        <end position="20"/>
    </location>
</feature>
<organism evidence="2 3">
    <name type="scientific">Aspergillus tubingensis (strain CBS 134.48)</name>
    <dbReference type="NCBI Taxonomy" id="767770"/>
    <lineage>
        <taxon>Eukaryota</taxon>
        <taxon>Fungi</taxon>
        <taxon>Dikarya</taxon>
        <taxon>Ascomycota</taxon>
        <taxon>Pezizomycotina</taxon>
        <taxon>Eurotiomycetes</taxon>
        <taxon>Eurotiomycetidae</taxon>
        <taxon>Eurotiales</taxon>
        <taxon>Aspergillaceae</taxon>
        <taxon>Aspergillus</taxon>
        <taxon>Aspergillus subgen. Circumdati</taxon>
    </lineage>
</organism>